<dbReference type="AlphaFoldDB" id="A0A914VQL1"/>
<dbReference type="Proteomes" id="UP000887566">
    <property type="component" value="Unplaced"/>
</dbReference>
<evidence type="ECO:0000313" key="2">
    <source>
        <dbReference type="WBParaSite" id="PSAMB.scaffold2363size23621.g17528.t1"/>
    </source>
</evidence>
<reference evidence="2" key="1">
    <citation type="submission" date="2022-11" db="UniProtKB">
        <authorList>
            <consortium name="WormBaseParasite"/>
        </authorList>
    </citation>
    <scope>IDENTIFICATION</scope>
</reference>
<keyword evidence="1" id="KW-1185">Reference proteome</keyword>
<proteinExistence type="predicted"/>
<protein>
    <submittedName>
        <fullName evidence="2">Uncharacterized protein</fullName>
    </submittedName>
</protein>
<dbReference type="WBParaSite" id="PSAMB.scaffold2363size23621.g17528.t1">
    <property type="protein sequence ID" value="PSAMB.scaffold2363size23621.g17528.t1"/>
    <property type="gene ID" value="PSAMB.scaffold2363size23621.g17528"/>
</dbReference>
<sequence length="107" mass="11758">MGTPLLLSTDVRKEDSQVFVDFLVFDVAMFEVGQMGFEAAGESAPGGALIDKKEGIIGDNKIYKLDLSDYRFALPRQIIVNAVLTRQLAPTLSNDYIISHLNLIVTP</sequence>
<accession>A0A914VQL1</accession>
<evidence type="ECO:0000313" key="1">
    <source>
        <dbReference type="Proteomes" id="UP000887566"/>
    </source>
</evidence>
<organism evidence="1 2">
    <name type="scientific">Plectus sambesii</name>
    <dbReference type="NCBI Taxonomy" id="2011161"/>
    <lineage>
        <taxon>Eukaryota</taxon>
        <taxon>Metazoa</taxon>
        <taxon>Ecdysozoa</taxon>
        <taxon>Nematoda</taxon>
        <taxon>Chromadorea</taxon>
        <taxon>Plectida</taxon>
        <taxon>Plectina</taxon>
        <taxon>Plectoidea</taxon>
        <taxon>Plectidae</taxon>
        <taxon>Plectus</taxon>
    </lineage>
</organism>
<name>A0A914VQL1_9BILA</name>